<feature type="compositionally biased region" description="Basic and acidic residues" evidence="4">
    <location>
        <begin position="1912"/>
        <end position="1922"/>
    </location>
</feature>
<dbReference type="InterPro" id="IPR046769">
    <property type="entry name" value="DOCKER_Lobe_A"/>
</dbReference>
<feature type="domain" description="DOCKER" evidence="6">
    <location>
        <begin position="2158"/>
        <end position="2540"/>
    </location>
</feature>
<protein>
    <recommendedName>
        <fullName evidence="9">EF-hand domain-containing protein</fullName>
    </recommendedName>
</protein>
<dbReference type="VEuPathDB" id="AmoebaDB:EHI_106260"/>
<evidence type="ECO:0000259" key="6">
    <source>
        <dbReference type="PROSITE" id="PS51651"/>
    </source>
</evidence>
<feature type="coiled-coil region" evidence="3">
    <location>
        <begin position="1959"/>
        <end position="1989"/>
    </location>
</feature>
<evidence type="ECO:0000256" key="2">
    <source>
        <dbReference type="PROSITE-ProRule" id="PRU00984"/>
    </source>
</evidence>
<gene>
    <name evidence="7" type="ORF">CL6EHI_106260</name>
</gene>
<keyword evidence="1" id="KW-0344">Guanine-nucleotide releasing factor</keyword>
<dbReference type="PANTHER" id="PTHR23317:SF76">
    <property type="entry name" value="LD20667P"/>
    <property type="match status" value="1"/>
</dbReference>
<dbReference type="PROSITE" id="PS50222">
    <property type="entry name" value="EF_HAND_2"/>
    <property type="match status" value="1"/>
</dbReference>
<evidence type="ECO:0000313" key="7">
    <source>
        <dbReference type="EMBL" id="GAT95771.1"/>
    </source>
</evidence>
<dbReference type="eggNOG" id="KOG1997">
    <property type="taxonomic scope" value="Eukaryota"/>
</dbReference>
<accession>A0A175JPW1</accession>
<feature type="region of interest" description="Disordered" evidence="4">
    <location>
        <begin position="1900"/>
        <end position="1922"/>
    </location>
</feature>
<dbReference type="InterPro" id="IPR002048">
    <property type="entry name" value="EF_hand_dom"/>
</dbReference>
<dbReference type="VEuPathDB" id="AmoebaDB:KM1_040530"/>
<evidence type="ECO:0008006" key="9">
    <source>
        <dbReference type="Google" id="ProtNLM"/>
    </source>
</evidence>
<dbReference type="Pfam" id="PF06920">
    <property type="entry name" value="DHR-2_Lobe_A"/>
    <property type="match status" value="1"/>
</dbReference>
<dbReference type="PROSITE" id="PS51651">
    <property type="entry name" value="DOCKER"/>
    <property type="match status" value="1"/>
</dbReference>
<reference evidence="7 8" key="1">
    <citation type="submission" date="2016-05" db="EMBL/GenBank/DDBJ databases">
        <title>First whole genome sequencing of Entamoeba histolytica HM1:IMSS-clone-6.</title>
        <authorList>
            <person name="Mukherjee Avik.K."/>
            <person name="Izumyama S."/>
            <person name="Nakada-Tsukui K."/>
            <person name="Nozaki T."/>
        </authorList>
    </citation>
    <scope>NUCLEOTIDE SEQUENCE [LARGE SCALE GENOMIC DNA]</scope>
    <source>
        <strain evidence="7 8">HM1:IMSS clone 6</strain>
    </source>
</reference>
<dbReference type="VEuPathDB" id="AmoebaDB:EHI8A_058100"/>
<feature type="compositionally biased region" description="Basic and acidic residues" evidence="4">
    <location>
        <begin position="1196"/>
        <end position="1211"/>
    </location>
</feature>
<dbReference type="InterPro" id="IPR043161">
    <property type="entry name" value="DOCK_C_lobe_A"/>
</dbReference>
<dbReference type="VEuPathDB" id="AmoebaDB:EHI8A_061380"/>
<dbReference type="Proteomes" id="UP000078387">
    <property type="component" value="Unassembled WGS sequence"/>
</dbReference>
<dbReference type="EMBL" id="BDEQ01000001">
    <property type="protein sequence ID" value="GAT95771.1"/>
    <property type="molecule type" value="Genomic_DNA"/>
</dbReference>
<evidence type="ECO:0000259" key="5">
    <source>
        <dbReference type="PROSITE" id="PS50222"/>
    </source>
</evidence>
<feature type="region of interest" description="Disordered" evidence="4">
    <location>
        <begin position="1"/>
        <end position="29"/>
    </location>
</feature>
<comment type="caution">
    <text evidence="7">The sequence shown here is derived from an EMBL/GenBank/DDBJ whole genome shotgun (WGS) entry which is preliminary data.</text>
</comment>
<dbReference type="GO" id="GO:0005085">
    <property type="term" value="F:guanyl-nucleotide exchange factor activity"/>
    <property type="evidence" value="ECO:0007669"/>
    <property type="project" value="UniProtKB-KW"/>
</dbReference>
<dbReference type="InterPro" id="IPR027357">
    <property type="entry name" value="DOCKER_dom"/>
</dbReference>
<evidence type="ECO:0000256" key="3">
    <source>
        <dbReference type="SAM" id="Coils"/>
    </source>
</evidence>
<dbReference type="InterPro" id="IPR026791">
    <property type="entry name" value="DOCK"/>
</dbReference>
<sequence>MKLVRRNTQDKRQEELPTQSKKQQKKEEEERLLNLFDKYDTEGRGELDSYQISHYLEKTHNLTLPDFIVKQLISEKVMSITSTKIQRKDFIGFNTIIDAKMEELNQNKISDNKYQECFAQLRKNDPKHYKDFLPQLVPSNRKPRTIVEPPIFENGFVTEEIKEKKTLDPKRKISSQEAIAQQIFYPPMSIVPPSKLHFVSMDLDDQTRKIIDIINKGNDEIAQVNISLKSTVAGENEGTRRKQWPTLLKNYSDVTLEDTLEVMLGNDDEAITNAKLKRNFYTVLIHNFRLECPIKEKFHCVFTIYTKNKLIEKVTSDFHFDPSVNHTPIAIEINSAVAGDKDNSLWAILFVYRNADAKQNTMRDIYCGEELPKGKKLEALKQNTNIINHRSLIGIGAVKLPIEIKEKKGPIIKPLTEFKLKIYRDDEFKDVLKLINDIDSGKEPKATQMSWALKIDRLREAFSNGKGGSAQRMDEFKIIDANGNELTDQISDAPKLYLLEDVSYPFVASTAMTEYSMNFYLYPKDLIFKEKRKTCLYLEFVMKTNEAEENENNCVECFYGDNVTGGFCKKRETAVKGSNKSIKFNDEIKIKMPKQKEVFDSNSNWHILIKVMEMQLDGSKVECRCYGVLRPVLPQTTEVVIDLIKPSNEYLTKPGDSRGTLKIKVVNLVSLVPTMKEIQTLGETVGADNVMNIVEKIGKISFGSQNSFLRIYFPTVLNWMIGGVVGQNKFMNFVIFFHSVLQPNNEIKEHSLLEYINDFFDPQTFLKFYSHYKYVFLLILGDFVGLMNDNEVQFNPMVIVKYSWFFFELIIRSLVYYLNDEINKGNLPESIYGSAVGLRFEKSVIELVQTYLRQLMKLKNGFERIKANLFLANFIRDLMRFWKLAYVVGLIDMVMDWYAFGGKMDIIGTQKLERGNNEEIATQVLRVDFLNVFRDSSILFRANSVESKETFEELCFAQQTILSLMIRNYMMLIIRGGMLQRLGVFGLSLLVMRFDCDSSIQSQENKEKLATMMMPIVIYMIEEYEFFKKWHSINLETLEDKHLLFTLQSFVLCFMFVMKNLKTSTLRTYLEKEVPIRCSMLMTQIEWALKVISIPIPTYLTPIEAFRETRRQVLISFFDMPQNANEVFFTMERSTKVGTFPVEQVARSQTMKLNQKPFIKTSVGGGVPKRPSFISFGKTIKDTFVGSSSSSSSSSKRGDSKTIIGNKKDEPDSSAVGESAGGGGDKKSIKTDIFRRALSPRIFGDEDKKESSIPLFGEKKVLSPRKVIKDKKPEVDQVTRKMELQVVMKDCLLTIMDVIEIVYDIFIEKEKINENEINTKIEAILKILIENSSMSTDICSYLRDFIVRFRVSLFTRSIEISLNVVKQLLEYFYSKENRKRLDAITLMYLFTKCNYITTYDAALSESHISSALVSKSLSSTAQNQLIQFSTFLSGLDEMKQIHEEDREWAQKEMETAMEKSYNEIHNDNSAAVRVQQLCIGLDAAAIEEFISYLCELIKPKLNQIKEFEHLDCSYIDCYNEIRKDVSKMYFQNLRFKEEDSIAIQRLIKSRYTGTNLYEPLFTSYQKLDEMFIEFMNNYRRCLKESRKQQEKEEKIGVQVQKYEEINEKIFDWVKQELKVKNVFGDGIGDVDLLEKKESLTVKLSSITKEGNELLNEACNIENELRKITDKKEVDSLICVESNDLKQLIQDVVVMVESQLQGIIDVLDVRQNYQERKAEIDKIIAENEKLVCQQHAAIMNEFCEGPVSAEYFTRRFVELQILNEQSIELSRRRGEKSGEIITATAPWETYYNYWEKIIQMSQNLVVHLKNCVLKKKTFDENFNKAREWYQKENSFAKNVLKVQEFYLSSKATLKLELPESHEFFETVVGVTEGLIKEENEIKGLIETINKETNELDKILKTKEERKEKRRRKSSVEMNKRKTKEGNNTEKVFGFIERETPYTYEILGEINEIGEDFMRQLEEFDKEMKIKKEKEKEREQERNNYKNSIEEFYRDCNEALKAVKVDFKTLKSARSNYSKIQEIIKKRISWINKYVNYNGKEMSLNEIWNKTNEKGLVNKENKVDEKKEELLKKEKIKKVGTLKLSKKKKEIFQFLDCNGNFRREALLDVSPMQQREFHREFENMIEGIKDLCNRLTQLLESHERKTEPEEIHEKVYSLAIEAIGSPQLHFTWMCELSHKLKIAELNIEEGLCEVAIVYYLFKSLYGDNVVGNYEEMLTNIAPDFLLYEPSKISNGMVSAFTNDKLIHHALMAIEAFEEGKLFSHAVRVCEFLLAHFQNMNDLNQIVSIHSRIEKLYEQMGTVGKGIELHYYCVIICNSSNGTNDNEYIYCSTKTRSVFEQYIHLVNRNVGITVWEVYPIVNNQVIRQQQSILIPTDKFMLENDQIKTSIEDSISIHVEYQTERKLPSLLSRSHVISKFTNVLSPCEKTVGDMFKLYEALESVFDSGFREDIIPILRYILAPTPYSGLLTTTQVFLDKTLMSQDKTLIKELFDIVCKLSNLCKMVLDEFEDNTSKEIAIARKDYFNFAMFIKSIEETVLNFIETPNEEK</sequence>
<comment type="similarity">
    <text evidence="2">Belongs to the DOCK family.</text>
</comment>
<feature type="region of interest" description="Disordered" evidence="4">
    <location>
        <begin position="1184"/>
        <end position="1228"/>
    </location>
</feature>
<dbReference type="GO" id="GO:0007264">
    <property type="term" value="P:small GTPase-mediated signal transduction"/>
    <property type="evidence" value="ECO:0007669"/>
    <property type="project" value="InterPro"/>
</dbReference>
<keyword evidence="3" id="KW-0175">Coiled coil</keyword>
<dbReference type="Gene3D" id="1.25.40.410">
    <property type="match status" value="1"/>
</dbReference>
<dbReference type="VEuPathDB" id="AmoebaDB:EHI7A_017090"/>
<organism evidence="7 8">
    <name type="scientific">Entamoeba histolytica</name>
    <dbReference type="NCBI Taxonomy" id="5759"/>
    <lineage>
        <taxon>Eukaryota</taxon>
        <taxon>Amoebozoa</taxon>
        <taxon>Evosea</taxon>
        <taxon>Archamoebae</taxon>
        <taxon>Mastigamoebida</taxon>
        <taxon>Entamoebidae</taxon>
        <taxon>Entamoeba</taxon>
    </lineage>
</organism>
<evidence type="ECO:0000256" key="1">
    <source>
        <dbReference type="ARBA" id="ARBA00022658"/>
    </source>
</evidence>
<evidence type="ECO:0000313" key="8">
    <source>
        <dbReference type="Proteomes" id="UP000078387"/>
    </source>
</evidence>
<name>A0A175JPW1_ENTHI</name>
<dbReference type="VEuPathDB" id="AmoebaDB:EHI5A_032310"/>
<proteinExistence type="inferred from homology"/>
<dbReference type="PANTHER" id="PTHR23317">
    <property type="entry name" value="DEDICATOR OF CYTOKINESIS DOCK"/>
    <property type="match status" value="1"/>
</dbReference>
<feature type="domain" description="EF-hand" evidence="5">
    <location>
        <begin position="27"/>
        <end position="62"/>
    </location>
</feature>
<evidence type="ECO:0000256" key="4">
    <source>
        <dbReference type="SAM" id="MobiDB-lite"/>
    </source>
</evidence>
<dbReference type="GO" id="GO:0005509">
    <property type="term" value="F:calcium ion binding"/>
    <property type="evidence" value="ECO:0007669"/>
    <property type="project" value="InterPro"/>
</dbReference>